<comment type="caution">
    <text evidence="2">The sequence shown here is derived from an EMBL/GenBank/DDBJ whole genome shotgun (WGS) entry which is preliminary data.</text>
</comment>
<evidence type="ECO:0000313" key="3">
    <source>
        <dbReference type="Proteomes" id="UP001078443"/>
    </source>
</evidence>
<feature type="coiled-coil region" evidence="1">
    <location>
        <begin position="51"/>
        <end position="106"/>
    </location>
</feature>
<dbReference type="EMBL" id="JAPQER010000002">
    <property type="protein sequence ID" value="MCY6483701.1"/>
    <property type="molecule type" value="Genomic_DNA"/>
</dbReference>
<dbReference type="Proteomes" id="UP001078443">
    <property type="component" value="Unassembled WGS sequence"/>
</dbReference>
<name>A0ABT4CXI2_9CLOT</name>
<evidence type="ECO:0000256" key="1">
    <source>
        <dbReference type="SAM" id="Coils"/>
    </source>
</evidence>
<keyword evidence="3" id="KW-1185">Reference proteome</keyword>
<accession>A0ABT4CXI2</accession>
<proteinExistence type="predicted"/>
<keyword evidence="1" id="KW-0175">Coiled coil</keyword>
<dbReference type="RefSeq" id="WP_268039976.1">
    <property type="nucleotide sequence ID" value="NZ_JAPQER010000002.1"/>
</dbReference>
<sequence length="160" mass="18502">MSTAIILLIAGIILIVLNIKAINKEKNSFKEAFTSASDNMQEFQVEIGKVRREFAETLLELQTQIVDIENKIKLNENMNFQKIEKIERLEQEIKFEEKKDVCQEEKIENIEEIHNNTSDNSVKINEIDKLIKKGLSVEQIADKLKIGKGEVLLIKELYLK</sequence>
<reference evidence="2" key="1">
    <citation type="submission" date="2022-12" db="EMBL/GenBank/DDBJ databases">
        <authorList>
            <person name="Wang J."/>
        </authorList>
    </citation>
    <scope>NUCLEOTIDE SEQUENCE</scope>
    <source>
        <strain evidence="2">HY-45-18</strain>
    </source>
</reference>
<evidence type="ECO:0000313" key="2">
    <source>
        <dbReference type="EMBL" id="MCY6483701.1"/>
    </source>
</evidence>
<organism evidence="2 3">
    <name type="scientific">Clostridium aestuarii</name>
    <dbReference type="NCBI Taxonomy" id="338193"/>
    <lineage>
        <taxon>Bacteria</taxon>
        <taxon>Bacillati</taxon>
        <taxon>Bacillota</taxon>
        <taxon>Clostridia</taxon>
        <taxon>Eubacteriales</taxon>
        <taxon>Clostridiaceae</taxon>
        <taxon>Clostridium</taxon>
    </lineage>
</organism>
<protein>
    <submittedName>
        <fullName evidence="2">Uncharacterized protein</fullName>
    </submittedName>
</protein>
<gene>
    <name evidence="2" type="ORF">OW763_04980</name>
</gene>